<protein>
    <submittedName>
        <fullName evidence="1">Uncharacterized protein</fullName>
    </submittedName>
</protein>
<dbReference type="VEuPathDB" id="FungiDB:AAP_04893"/>
<comment type="caution">
    <text evidence="1">The sequence shown here is derived from an EMBL/GenBank/DDBJ whole genome shotgun (WGS) entry which is preliminary data.</text>
</comment>
<reference evidence="1 2" key="1">
    <citation type="journal article" date="2016" name="Genome Biol. Evol.">
        <title>Divergent and convergent evolution of fungal pathogenicity.</title>
        <authorList>
            <person name="Shang Y."/>
            <person name="Xiao G."/>
            <person name="Zheng P."/>
            <person name="Cen K."/>
            <person name="Zhan S."/>
            <person name="Wang C."/>
        </authorList>
    </citation>
    <scope>NUCLEOTIDE SEQUENCE [LARGE SCALE GENOMIC DNA]</scope>
    <source>
        <strain evidence="1 2">ARSEF 7405</strain>
    </source>
</reference>
<evidence type="ECO:0000313" key="2">
    <source>
        <dbReference type="Proteomes" id="UP000242877"/>
    </source>
</evidence>
<evidence type="ECO:0000313" key="1">
    <source>
        <dbReference type="EMBL" id="KZZ88570.1"/>
    </source>
</evidence>
<keyword evidence="2" id="KW-1185">Reference proteome</keyword>
<dbReference type="Proteomes" id="UP000242877">
    <property type="component" value="Unassembled WGS sequence"/>
</dbReference>
<organism evidence="1 2">
    <name type="scientific">Ascosphaera apis ARSEF 7405</name>
    <dbReference type="NCBI Taxonomy" id="392613"/>
    <lineage>
        <taxon>Eukaryota</taxon>
        <taxon>Fungi</taxon>
        <taxon>Dikarya</taxon>
        <taxon>Ascomycota</taxon>
        <taxon>Pezizomycotina</taxon>
        <taxon>Eurotiomycetes</taxon>
        <taxon>Eurotiomycetidae</taxon>
        <taxon>Onygenales</taxon>
        <taxon>Ascosphaeraceae</taxon>
        <taxon>Ascosphaera</taxon>
    </lineage>
</organism>
<name>A0A166N9U9_9EURO</name>
<sequence>MKHHPYLQGLWKSRGRPVNDICFAANAQRALHVFLKTENADPRIPTGAENQDMRTRTWLHIDVIKSADYRDIATNE</sequence>
<accession>A0A166N9U9</accession>
<gene>
    <name evidence="1" type="ORF">AAP_04893</name>
</gene>
<proteinExistence type="predicted"/>
<dbReference type="AlphaFoldDB" id="A0A166N9U9"/>
<dbReference type="EMBL" id="AZGZ01000025">
    <property type="protein sequence ID" value="KZZ88570.1"/>
    <property type="molecule type" value="Genomic_DNA"/>
</dbReference>